<dbReference type="KEGG" id="arue:QQX03_02155"/>
<reference evidence="4 5" key="1">
    <citation type="submission" date="2023-06" db="EMBL/GenBank/DDBJ databases">
        <title>Altererythrobacter rubellus NBRC 112769 genome.</title>
        <authorList>
            <person name="Zhang K."/>
        </authorList>
    </citation>
    <scope>NUCLEOTIDE SEQUENCE [LARGE SCALE GENOMIC DNA]</scope>
    <source>
        <strain evidence="4 5">NBRC 112769</strain>
    </source>
</reference>
<dbReference type="EMBL" id="CP127221">
    <property type="protein sequence ID" value="WIW95932.1"/>
    <property type="molecule type" value="Genomic_DNA"/>
</dbReference>
<keyword evidence="4" id="KW-0808">Transferase</keyword>
<dbReference type="GO" id="GO:0030170">
    <property type="term" value="F:pyridoxal phosphate binding"/>
    <property type="evidence" value="ECO:0007669"/>
    <property type="project" value="TreeGrafter"/>
</dbReference>
<evidence type="ECO:0000313" key="4">
    <source>
        <dbReference type="EMBL" id="WIW95932.1"/>
    </source>
</evidence>
<evidence type="ECO:0000313" key="5">
    <source>
        <dbReference type="Proteomes" id="UP001231445"/>
    </source>
</evidence>
<protein>
    <submittedName>
        <fullName evidence="4">LegC family aminotransferase</fullName>
    </submittedName>
</protein>
<dbReference type="Gene3D" id="3.90.1150.10">
    <property type="entry name" value="Aspartate Aminotransferase, domain 1"/>
    <property type="match status" value="1"/>
</dbReference>
<evidence type="ECO:0000256" key="1">
    <source>
        <dbReference type="PIRSR" id="PIRSR000390-1"/>
    </source>
</evidence>
<accession>A0A9Y2BAI6</accession>
<organism evidence="4 5">
    <name type="scientific">Altererythrobacter rubellus</name>
    <dbReference type="NCBI Taxonomy" id="2173831"/>
    <lineage>
        <taxon>Bacteria</taxon>
        <taxon>Pseudomonadati</taxon>
        <taxon>Pseudomonadota</taxon>
        <taxon>Alphaproteobacteria</taxon>
        <taxon>Sphingomonadales</taxon>
        <taxon>Erythrobacteraceae</taxon>
        <taxon>Altererythrobacter</taxon>
    </lineage>
</organism>
<name>A0A9Y2BAI6_9SPHN</name>
<dbReference type="GO" id="GO:0008483">
    <property type="term" value="F:transaminase activity"/>
    <property type="evidence" value="ECO:0007669"/>
    <property type="project" value="UniProtKB-KW"/>
</dbReference>
<dbReference type="NCBIfam" id="TIGR04181">
    <property type="entry name" value="NHT_00031"/>
    <property type="match status" value="1"/>
</dbReference>
<dbReference type="InterPro" id="IPR015424">
    <property type="entry name" value="PyrdxlP-dep_Trfase"/>
</dbReference>
<gene>
    <name evidence="4" type="ORF">QQX03_02155</name>
</gene>
<feature type="active site" description="Proton acceptor" evidence="1">
    <location>
        <position position="227"/>
    </location>
</feature>
<dbReference type="SUPFAM" id="SSF53383">
    <property type="entry name" value="PLP-dependent transferases"/>
    <property type="match status" value="1"/>
</dbReference>
<dbReference type="Gene3D" id="3.40.640.10">
    <property type="entry name" value="Type I PLP-dependent aspartate aminotransferase-like (Major domain)"/>
    <property type="match status" value="1"/>
</dbReference>
<dbReference type="GO" id="GO:0000271">
    <property type="term" value="P:polysaccharide biosynthetic process"/>
    <property type="evidence" value="ECO:0007669"/>
    <property type="project" value="TreeGrafter"/>
</dbReference>
<evidence type="ECO:0000256" key="2">
    <source>
        <dbReference type="PIRSR" id="PIRSR000390-2"/>
    </source>
</evidence>
<dbReference type="AlphaFoldDB" id="A0A9Y2BAI6"/>
<dbReference type="PIRSF" id="PIRSF000390">
    <property type="entry name" value="PLP_StrS"/>
    <property type="match status" value="1"/>
</dbReference>
<dbReference type="RefSeq" id="WP_285976244.1">
    <property type="nucleotide sequence ID" value="NZ_CP127221.1"/>
</dbReference>
<dbReference type="Proteomes" id="UP001231445">
    <property type="component" value="Chromosome"/>
</dbReference>
<dbReference type="InterPro" id="IPR026385">
    <property type="entry name" value="LegC-like"/>
</dbReference>
<dbReference type="InterPro" id="IPR000653">
    <property type="entry name" value="DegT/StrS_aminotransferase"/>
</dbReference>
<dbReference type="CDD" id="cd00616">
    <property type="entry name" value="AHBA_syn"/>
    <property type="match status" value="1"/>
</dbReference>
<feature type="modified residue" description="N6-(pyridoxal phosphate)lysine" evidence="2">
    <location>
        <position position="227"/>
    </location>
</feature>
<dbReference type="Pfam" id="PF01041">
    <property type="entry name" value="DegT_DnrJ_EryC1"/>
    <property type="match status" value="1"/>
</dbReference>
<sequence length="399" mass="42577">MVAISNETRAAAGIGAQLVTAVESVIGPAPNFVALHEPEFAGREWEYVKDCIDTGWVSSVGSYVDRIEMMLEELMQAKAVACVNGTAALHICYTLAGIAAGDEVLVPSLTFVATVNPIHYIGAIPHFVDSSPVTLGVDAGALKAYLDEIAELRGDRCFNRATNRPISALVVTHIFGHAADMDALVEVAGRWNIVVVEDAAEALGTSYKGRPAGSIGKIAALSFNGNKIVTTGGGGAIVTTDQVLAQRAKHLTTTAKLPHRWRFDHDEVAYNYRMPNLNAALGCAQLERLGDAIARKARLAEAYRAAIAPIEGVSFVDAPDFSQSNHWLNALTLDGATLEDRDVVLGLLNDANYMSRPIWTLCHRLPMNASSPSAPLPLATRLECEVINIPSSAQLSVLP</sequence>
<dbReference type="InterPro" id="IPR015421">
    <property type="entry name" value="PyrdxlP-dep_Trfase_major"/>
</dbReference>
<keyword evidence="5" id="KW-1185">Reference proteome</keyword>
<evidence type="ECO:0000256" key="3">
    <source>
        <dbReference type="RuleBase" id="RU004508"/>
    </source>
</evidence>
<proteinExistence type="inferred from homology"/>
<dbReference type="PANTHER" id="PTHR30244:SF30">
    <property type="entry name" value="BLR5990 PROTEIN"/>
    <property type="match status" value="1"/>
</dbReference>
<comment type="similarity">
    <text evidence="3">Belongs to the DegT/DnrJ/EryC1 family.</text>
</comment>
<keyword evidence="4" id="KW-0032">Aminotransferase</keyword>
<dbReference type="PANTHER" id="PTHR30244">
    <property type="entry name" value="TRANSAMINASE"/>
    <property type="match status" value="1"/>
</dbReference>
<keyword evidence="2 3" id="KW-0663">Pyridoxal phosphate</keyword>
<dbReference type="InterPro" id="IPR015422">
    <property type="entry name" value="PyrdxlP-dep_Trfase_small"/>
</dbReference>